<evidence type="ECO:0000313" key="5">
    <source>
        <dbReference type="EMBL" id="SPD87639.1"/>
    </source>
</evidence>
<evidence type="ECO:0000256" key="1">
    <source>
        <dbReference type="ARBA" id="ARBA00022737"/>
    </source>
</evidence>
<dbReference type="Proteomes" id="UP000238164">
    <property type="component" value="Chromosome 1"/>
</dbReference>
<keyword evidence="3" id="KW-0624">Polysaccharide degradation</keyword>
<dbReference type="AlphaFoldDB" id="A0A2N9JJM9"/>
<dbReference type="Pfam" id="PF00041">
    <property type="entry name" value="fn3"/>
    <property type="match status" value="4"/>
</dbReference>
<dbReference type="PROSITE" id="PS50853">
    <property type="entry name" value="FN3"/>
    <property type="match status" value="4"/>
</dbReference>
<sequence>MKALRAVLILLLVALVGPGTWLTPASAAALPAPSGLHVLSTSTTAISLAWKSSGSEASYLVEFDTDASFKGPKSTTVTAAGADLTGLAKGTVYYVRATAVDEDGKVLSKTSTALKTETRASGYTHLAPLGLKVSKATTTSLSFTWQSRGSGIRYRVSYATKSSFSNAVYDRETSTSLTVSKLQPNTTYYVKVRVITSSGTNLSSYSAAITTKTEALPSPKNLAVTATAKTALAFNWQPVAGTQRYRVQYSTSSKMSNASYVRFTDESAELTGLRSGTVYYLKVRAITSAGVNLSPYSAAVKTSTASSATATYLPPKGLAATAPSSGRLAITWTSRASGLHYQLQYSTKSDLSSPSTLTASTTKAGISGLDAATTYYVRVRALTSGGSLVSGWSQPLAVTTRSTEQPQLTIASYNVKCANCYSALPNEGTWYERRDAVVAAVKAQHPDVIGFQEASQGWLKDANGKAISKSQFEDLVERLGSPYKLTNTHRNNCVKSTTPTNCVYKDQGASQGTKIVYNSTVLTLITQGSKALSKAQATDADRYLAWAIFEHKSTGRRFFFADTHLEYQHDAPGLSTYYSTRVTQTKEALAVIAAKRQGLPAYFVGDFNSNKWSTPDNGPYTVTRSAGFIDPLGNVDRSTTTTDGAIVGKRIKTNFSSYNGYATKAPSFSYTNGTYIDYIWVSAGIEVAEWETVVKVDANNNFIGQIPSDHNMIRATTRLT</sequence>
<keyword evidence="2" id="KW-0378">Hydrolase</keyword>
<dbReference type="PANTHER" id="PTHR46708:SF2">
    <property type="entry name" value="FIBRONECTIN TYPE-III DOMAIN-CONTAINING PROTEIN"/>
    <property type="match status" value="1"/>
</dbReference>
<evidence type="ECO:0000256" key="2">
    <source>
        <dbReference type="ARBA" id="ARBA00023295"/>
    </source>
</evidence>
<protein>
    <submittedName>
        <fullName evidence="5">Fibronectin type III domain-containing protein (Modular protein)</fullName>
    </submittedName>
</protein>
<dbReference type="Pfam" id="PF03372">
    <property type="entry name" value="Exo_endo_phos"/>
    <property type="match status" value="1"/>
</dbReference>
<name>A0A2N9JJM9_9ACTN</name>
<dbReference type="Gene3D" id="2.60.40.10">
    <property type="entry name" value="Immunoglobulins"/>
    <property type="match status" value="4"/>
</dbReference>
<dbReference type="SMART" id="SM00060">
    <property type="entry name" value="FN3"/>
    <property type="match status" value="4"/>
</dbReference>
<accession>A0A2N9JJM9</accession>
<dbReference type="InterPro" id="IPR036691">
    <property type="entry name" value="Endo/exonu/phosph_ase_sf"/>
</dbReference>
<dbReference type="PANTHER" id="PTHR46708">
    <property type="entry name" value="TENASCIN"/>
    <property type="match status" value="1"/>
</dbReference>
<reference evidence="5 6" key="1">
    <citation type="submission" date="2018-02" db="EMBL/GenBank/DDBJ databases">
        <authorList>
            <person name="Cohen D.B."/>
            <person name="Kent A.D."/>
        </authorList>
    </citation>
    <scope>NUCLEOTIDE SEQUENCE [LARGE SCALE GENOMIC DNA]</scope>
    <source>
        <strain evidence="5">1</strain>
    </source>
</reference>
<dbReference type="Gene3D" id="3.60.10.10">
    <property type="entry name" value="Endonuclease/exonuclease/phosphatase"/>
    <property type="match status" value="1"/>
</dbReference>
<keyword evidence="2" id="KW-0326">Glycosidase</keyword>
<feature type="domain" description="Fibronectin type-III" evidence="4">
    <location>
        <begin position="127"/>
        <end position="216"/>
    </location>
</feature>
<organism evidence="5 6">
    <name type="scientific">Micropruina glycogenica</name>
    <dbReference type="NCBI Taxonomy" id="75385"/>
    <lineage>
        <taxon>Bacteria</taxon>
        <taxon>Bacillati</taxon>
        <taxon>Actinomycetota</taxon>
        <taxon>Actinomycetes</taxon>
        <taxon>Propionibacteriales</taxon>
        <taxon>Nocardioidaceae</taxon>
        <taxon>Micropruina</taxon>
    </lineage>
</organism>
<keyword evidence="6" id="KW-1185">Reference proteome</keyword>
<gene>
    <name evidence="5" type="ORF">MPLG2_2609</name>
</gene>
<proteinExistence type="predicted"/>
<feature type="domain" description="Fibronectin type-III" evidence="4">
    <location>
        <begin position="32"/>
        <end position="121"/>
    </location>
</feature>
<dbReference type="SUPFAM" id="SSF56219">
    <property type="entry name" value="DNase I-like"/>
    <property type="match status" value="1"/>
</dbReference>
<dbReference type="SUPFAM" id="SSF49265">
    <property type="entry name" value="Fibronectin type III"/>
    <property type="match status" value="3"/>
</dbReference>
<dbReference type="CDD" id="cd00063">
    <property type="entry name" value="FN3"/>
    <property type="match status" value="3"/>
</dbReference>
<dbReference type="InterPro" id="IPR003961">
    <property type="entry name" value="FN3_dom"/>
</dbReference>
<evidence type="ECO:0000256" key="3">
    <source>
        <dbReference type="ARBA" id="ARBA00023326"/>
    </source>
</evidence>
<dbReference type="GO" id="GO:0016798">
    <property type="term" value="F:hydrolase activity, acting on glycosyl bonds"/>
    <property type="evidence" value="ECO:0007669"/>
    <property type="project" value="UniProtKB-KW"/>
</dbReference>
<keyword evidence="3" id="KW-0119">Carbohydrate metabolism</keyword>
<dbReference type="InterPro" id="IPR050991">
    <property type="entry name" value="ECM_Regulatory_Proteins"/>
</dbReference>
<dbReference type="InterPro" id="IPR013783">
    <property type="entry name" value="Ig-like_fold"/>
</dbReference>
<dbReference type="GO" id="GO:0000272">
    <property type="term" value="P:polysaccharide catabolic process"/>
    <property type="evidence" value="ECO:0007669"/>
    <property type="project" value="UniProtKB-KW"/>
</dbReference>
<dbReference type="InterPro" id="IPR005135">
    <property type="entry name" value="Endo/exonuclease/phosphatase"/>
</dbReference>
<keyword evidence="1" id="KW-0677">Repeat</keyword>
<evidence type="ECO:0000259" key="4">
    <source>
        <dbReference type="PROSITE" id="PS50853"/>
    </source>
</evidence>
<feature type="domain" description="Fibronectin type-III" evidence="4">
    <location>
        <begin position="218"/>
        <end position="307"/>
    </location>
</feature>
<dbReference type="EMBL" id="LT985188">
    <property type="protein sequence ID" value="SPD87639.1"/>
    <property type="molecule type" value="Genomic_DNA"/>
</dbReference>
<feature type="domain" description="Fibronectin type-III" evidence="4">
    <location>
        <begin position="314"/>
        <end position="403"/>
    </location>
</feature>
<evidence type="ECO:0000313" key="6">
    <source>
        <dbReference type="Proteomes" id="UP000238164"/>
    </source>
</evidence>
<dbReference type="InterPro" id="IPR036116">
    <property type="entry name" value="FN3_sf"/>
</dbReference>
<dbReference type="KEGG" id="mgg:MPLG2_2609"/>